<dbReference type="SUPFAM" id="SSF46785">
    <property type="entry name" value="Winged helix' DNA-binding domain"/>
    <property type="match status" value="1"/>
</dbReference>
<dbReference type="Gene3D" id="3.40.190.290">
    <property type="match status" value="1"/>
</dbReference>
<dbReference type="PANTHER" id="PTHR30419:SF8">
    <property type="entry name" value="NITROGEN ASSIMILATION TRANSCRIPTIONAL ACTIVATOR-RELATED"/>
    <property type="match status" value="1"/>
</dbReference>
<name>A0ABR5A9V6_9BACL</name>
<keyword evidence="7" id="KW-1185">Reference proteome</keyword>
<gene>
    <name evidence="6" type="ORF">SD71_03040</name>
</gene>
<dbReference type="InterPro" id="IPR000847">
    <property type="entry name" value="LysR_HTH_N"/>
</dbReference>
<evidence type="ECO:0000256" key="1">
    <source>
        <dbReference type="ARBA" id="ARBA00009437"/>
    </source>
</evidence>
<dbReference type="EMBL" id="JXAL01000001">
    <property type="protein sequence ID" value="KIL37598.1"/>
    <property type="molecule type" value="Genomic_DNA"/>
</dbReference>
<organism evidence="6 7">
    <name type="scientific">Cohnella kolymensis</name>
    <dbReference type="NCBI Taxonomy" id="1590652"/>
    <lineage>
        <taxon>Bacteria</taxon>
        <taxon>Bacillati</taxon>
        <taxon>Bacillota</taxon>
        <taxon>Bacilli</taxon>
        <taxon>Bacillales</taxon>
        <taxon>Paenibacillaceae</taxon>
        <taxon>Cohnella</taxon>
    </lineage>
</organism>
<comment type="caution">
    <text evidence="6">The sequence shown here is derived from an EMBL/GenBank/DDBJ whole genome shotgun (WGS) entry which is preliminary data.</text>
</comment>
<dbReference type="CDD" id="cd08438">
    <property type="entry name" value="PBP2_CidR"/>
    <property type="match status" value="1"/>
</dbReference>
<proteinExistence type="inferred from homology"/>
<dbReference type="Pfam" id="PF03466">
    <property type="entry name" value="LysR_substrate"/>
    <property type="match status" value="1"/>
</dbReference>
<sequence length="297" mass="33874">MEIRDLQYVVELARCGSFTRAAEELHITQPTLSKMIKKLEEELGVQLFTRAGKRVELTDAGNVLVEQSQNILDSFRSLTSELDDLTNFNKGSIRIGLPPMVGANFFPKIMSRFREKYPGLVIDLVEAGSKKVEAEVAGGHLDMGVVLLPIDADVFDSFTIVKEKLRLIVHPSHPFAAREEVALSELSRDSFILFRQEFALHDKIITECRRAGFDPLILYESSQWDFIVEMVAADLGVALLPEVICKTLRPDRVRVLSLVEPEILWHLAMVWRKKSYLSFAAREWIRFTQKVFEQTNH</sequence>
<evidence type="ECO:0000256" key="2">
    <source>
        <dbReference type="ARBA" id="ARBA00023015"/>
    </source>
</evidence>
<keyword evidence="2" id="KW-0805">Transcription regulation</keyword>
<reference evidence="6 7" key="1">
    <citation type="submission" date="2014-12" db="EMBL/GenBank/DDBJ databases">
        <title>Draft genome sequence of Cohnella kolymensis strain B-2846.</title>
        <authorList>
            <person name="Karlyshev A.V."/>
            <person name="Kudryashova E.B."/>
        </authorList>
    </citation>
    <scope>NUCLEOTIDE SEQUENCE [LARGE SCALE GENOMIC DNA]</scope>
    <source>
        <strain evidence="6 7">VKM B-2846</strain>
    </source>
</reference>
<keyword evidence="3" id="KW-0238">DNA-binding</keyword>
<dbReference type="InterPro" id="IPR036388">
    <property type="entry name" value="WH-like_DNA-bd_sf"/>
</dbReference>
<dbReference type="InterPro" id="IPR050950">
    <property type="entry name" value="HTH-type_LysR_regulators"/>
</dbReference>
<dbReference type="Gene3D" id="1.10.10.10">
    <property type="entry name" value="Winged helix-like DNA-binding domain superfamily/Winged helix DNA-binding domain"/>
    <property type="match status" value="1"/>
</dbReference>
<feature type="domain" description="HTH lysR-type" evidence="5">
    <location>
        <begin position="1"/>
        <end position="58"/>
    </location>
</feature>
<keyword evidence="4" id="KW-0804">Transcription</keyword>
<dbReference type="PANTHER" id="PTHR30419">
    <property type="entry name" value="HTH-TYPE TRANSCRIPTIONAL REGULATOR YBHD"/>
    <property type="match status" value="1"/>
</dbReference>
<dbReference type="PRINTS" id="PR00039">
    <property type="entry name" value="HTHLYSR"/>
</dbReference>
<dbReference type="RefSeq" id="WP_041059254.1">
    <property type="nucleotide sequence ID" value="NZ_JXAL01000001.1"/>
</dbReference>
<evidence type="ECO:0000313" key="6">
    <source>
        <dbReference type="EMBL" id="KIL37598.1"/>
    </source>
</evidence>
<dbReference type="Pfam" id="PF00126">
    <property type="entry name" value="HTH_1"/>
    <property type="match status" value="1"/>
</dbReference>
<dbReference type="Proteomes" id="UP000054526">
    <property type="component" value="Unassembled WGS sequence"/>
</dbReference>
<evidence type="ECO:0000256" key="4">
    <source>
        <dbReference type="ARBA" id="ARBA00023163"/>
    </source>
</evidence>
<dbReference type="InterPro" id="IPR005119">
    <property type="entry name" value="LysR_subst-bd"/>
</dbReference>
<evidence type="ECO:0000313" key="7">
    <source>
        <dbReference type="Proteomes" id="UP000054526"/>
    </source>
</evidence>
<accession>A0ABR5A9V6</accession>
<dbReference type="SUPFAM" id="SSF53850">
    <property type="entry name" value="Periplasmic binding protein-like II"/>
    <property type="match status" value="1"/>
</dbReference>
<evidence type="ECO:0000259" key="5">
    <source>
        <dbReference type="PROSITE" id="PS50931"/>
    </source>
</evidence>
<comment type="similarity">
    <text evidence="1">Belongs to the LysR transcriptional regulatory family.</text>
</comment>
<protein>
    <submittedName>
        <fullName evidence="6">LysR family transcriptional regulator</fullName>
    </submittedName>
</protein>
<dbReference type="PROSITE" id="PS50931">
    <property type="entry name" value="HTH_LYSR"/>
    <property type="match status" value="1"/>
</dbReference>
<evidence type="ECO:0000256" key="3">
    <source>
        <dbReference type="ARBA" id="ARBA00023125"/>
    </source>
</evidence>
<dbReference type="InterPro" id="IPR036390">
    <property type="entry name" value="WH_DNA-bd_sf"/>
</dbReference>